<dbReference type="AlphaFoldDB" id="A0A0H4VNA9"/>
<organism evidence="1 2">
    <name type="scientific">Rufibacter radiotolerans</name>
    <dbReference type="NCBI Taxonomy" id="1379910"/>
    <lineage>
        <taxon>Bacteria</taxon>
        <taxon>Pseudomonadati</taxon>
        <taxon>Bacteroidota</taxon>
        <taxon>Cytophagia</taxon>
        <taxon>Cytophagales</taxon>
        <taxon>Hymenobacteraceae</taxon>
        <taxon>Rufibacter</taxon>
    </lineage>
</organism>
<accession>A0A0H4VNA9</accession>
<dbReference type="PANTHER" id="PTHR39186:SF1">
    <property type="entry name" value="DUF2071 DOMAIN-CONTAINING PROTEIN"/>
    <property type="match status" value="1"/>
</dbReference>
<dbReference type="PANTHER" id="PTHR39186">
    <property type="entry name" value="DUF2071 FAMILY PROTEIN"/>
    <property type="match status" value="1"/>
</dbReference>
<dbReference type="PATRIC" id="fig|1379910.4.peg.3503"/>
<name>A0A0H4VNA9_9BACT</name>
<dbReference type="STRING" id="1379910.TH63_16060"/>
<dbReference type="OrthoDB" id="1421826at2"/>
<dbReference type="EMBL" id="CP010777">
    <property type="protein sequence ID" value="AKQ46798.1"/>
    <property type="molecule type" value="Genomic_DNA"/>
</dbReference>
<dbReference type="Pfam" id="PF09844">
    <property type="entry name" value="DUF2071"/>
    <property type="match status" value="1"/>
</dbReference>
<dbReference type="InterPro" id="IPR018644">
    <property type="entry name" value="DUF2071"/>
</dbReference>
<evidence type="ECO:0000313" key="1">
    <source>
        <dbReference type="EMBL" id="AKQ46798.1"/>
    </source>
</evidence>
<protein>
    <recommendedName>
        <fullName evidence="3">DUF2071 domain-containing protein</fullName>
    </recommendedName>
</protein>
<proteinExistence type="predicted"/>
<keyword evidence="2" id="KW-1185">Reference proteome</keyword>
<evidence type="ECO:0008006" key="3">
    <source>
        <dbReference type="Google" id="ProtNLM"/>
    </source>
</evidence>
<sequence length="239" mass="27761">MKKTFLKAEWRKLLMANYQIDPQVLMPYLPHGTELDLWNNTCYVSLIGFLFLKTRVKGIAVPFHSDFEEVNLRFYVKHLENGVYKRGVVFLKEIVPKPAITFVANTLYGEKYETRPMRHSWQTQPDSQTVEYAWKQKEWHSLSASADLRSYPITVGSEEEFITEHFWGYTRINANTTSMYEVAHPRWEVYPVQDYAINVDFRAVYGPEFAFLGQAVPRSVFLAEGSEILVMDGGKLQGL</sequence>
<reference evidence="1 2" key="1">
    <citation type="submission" date="2015-01" db="EMBL/GenBank/DDBJ databases">
        <title>Rufibacter sp./DG31D/ whole genome sequencing.</title>
        <authorList>
            <person name="Kim M.K."/>
            <person name="Srinivasan S."/>
            <person name="Lee J.-J."/>
        </authorList>
    </citation>
    <scope>NUCLEOTIDE SEQUENCE [LARGE SCALE GENOMIC DNA]</scope>
    <source>
        <strain evidence="1 2">DG31D</strain>
    </source>
</reference>
<dbReference type="Proteomes" id="UP000036458">
    <property type="component" value="Chromosome"/>
</dbReference>
<dbReference type="RefSeq" id="WP_048921841.1">
    <property type="nucleotide sequence ID" value="NZ_CP010777.1"/>
</dbReference>
<evidence type="ECO:0000313" key="2">
    <source>
        <dbReference type="Proteomes" id="UP000036458"/>
    </source>
</evidence>
<dbReference type="KEGG" id="ruf:TH63_16060"/>
<gene>
    <name evidence="1" type="ORF">TH63_16060</name>
</gene>